<dbReference type="SUPFAM" id="SSF101690">
    <property type="entry name" value="PAZ domain"/>
    <property type="match status" value="1"/>
</dbReference>
<reference evidence="2" key="1">
    <citation type="submission" date="2020-11" db="EMBL/GenBank/DDBJ databases">
        <authorList>
            <consortium name="DOE Joint Genome Institute"/>
            <person name="Ahrendt S."/>
            <person name="Riley R."/>
            <person name="Andreopoulos W."/>
            <person name="LaButti K."/>
            <person name="Pangilinan J."/>
            <person name="Ruiz-duenas F.J."/>
            <person name="Barrasa J.M."/>
            <person name="Sanchez-Garcia M."/>
            <person name="Camarero S."/>
            <person name="Miyauchi S."/>
            <person name="Serrano A."/>
            <person name="Linde D."/>
            <person name="Babiker R."/>
            <person name="Drula E."/>
            <person name="Ayuso-Fernandez I."/>
            <person name="Pacheco R."/>
            <person name="Padilla G."/>
            <person name="Ferreira P."/>
            <person name="Barriuso J."/>
            <person name="Kellner H."/>
            <person name="Castanera R."/>
            <person name="Alfaro M."/>
            <person name="Ramirez L."/>
            <person name="Pisabarro A.G."/>
            <person name="Kuo A."/>
            <person name="Tritt A."/>
            <person name="Lipzen A."/>
            <person name="He G."/>
            <person name="Yan M."/>
            <person name="Ng V."/>
            <person name="Cullen D."/>
            <person name="Martin F."/>
            <person name="Rosso M.-N."/>
            <person name="Henrissat B."/>
            <person name="Hibbett D."/>
            <person name="Martinez A.T."/>
            <person name="Grigoriev I.V."/>
        </authorList>
    </citation>
    <scope>NUCLEOTIDE SEQUENCE</scope>
    <source>
        <strain evidence="2">AH 44721</strain>
    </source>
</reference>
<dbReference type="InterPro" id="IPR032474">
    <property type="entry name" value="Argonaute_N"/>
</dbReference>
<dbReference type="OrthoDB" id="10252740at2759"/>
<dbReference type="InterPro" id="IPR014811">
    <property type="entry name" value="ArgoL1"/>
</dbReference>
<organism evidence="2 3">
    <name type="scientific">Gymnopilus junonius</name>
    <name type="common">Spectacular rustgill mushroom</name>
    <name type="synonym">Gymnopilus spectabilis subsp. junonius</name>
    <dbReference type="NCBI Taxonomy" id="109634"/>
    <lineage>
        <taxon>Eukaryota</taxon>
        <taxon>Fungi</taxon>
        <taxon>Dikarya</taxon>
        <taxon>Basidiomycota</taxon>
        <taxon>Agaricomycotina</taxon>
        <taxon>Agaricomycetes</taxon>
        <taxon>Agaricomycetidae</taxon>
        <taxon>Agaricales</taxon>
        <taxon>Agaricineae</taxon>
        <taxon>Hymenogastraceae</taxon>
        <taxon>Gymnopilus</taxon>
    </lineage>
</organism>
<name>A0A9P5TLH2_GYMJU</name>
<dbReference type="Gene3D" id="3.30.420.10">
    <property type="entry name" value="Ribonuclease H-like superfamily/Ribonuclease H"/>
    <property type="match status" value="1"/>
</dbReference>
<protein>
    <submittedName>
        <fullName evidence="2">Piwi domain-containing protein</fullName>
    </submittedName>
</protein>
<keyword evidence="3" id="KW-1185">Reference proteome</keyword>
<dbReference type="Pfam" id="PF02171">
    <property type="entry name" value="Piwi"/>
    <property type="match status" value="1"/>
</dbReference>
<dbReference type="PANTHER" id="PTHR22891">
    <property type="entry name" value="EUKARYOTIC TRANSLATION INITIATION FACTOR 2C"/>
    <property type="match status" value="1"/>
</dbReference>
<sequence>MELFKVMQCDEPDIFTPKIVYDGRKIAFAPRELPLGPNNSRRFSVVLPQANGGGNPTRAPRVYFITLTMVAKINPEVLDGYIHGQQSTDEKVLTALTALNVVIRMEPNLNFPFNKRSFYTPQDTRGLGGGMVAWRGIFQSVRPTIGRLVVNVDLATAVMYKDGPLIPLCIEFMNRPPNTNPAQLLSPGNNVNFSERDRIRLQKFLAGLRIQVTTTGAKPRVIRGLSTVGANAHTFDLHGGGTMTVSQYFGSIGHPLTFPTVICVQVGATAMIPLEMCIVPRGQIFRKQIPDDKMRSVLEFSTMKPEERLEKIKQGIQTLQYGQSDYVKDFGMEIDTEPLKVDEPKSGAWNMYVTITRKRKYLLTIHITIGIVRWAVVIYTDKFSNTFLQDAVKGFLKACESVDPLVRRENGQGDIAMQLKNLGAESVKTMGGLPSLVVAILPDGGGDIYTKVGVGTQCLKASKCSHAKEQYWMNVVLKVNVKLGGINVVLDSSALNDPINPTVILGADVIHPPPGATDRPSFTAVVGSVDTHAAKYVATSRVQTGRQEIINDLKDMCKHVLGLYMIYRQKVENKGEKDLPPKKLIFYRDGVSEGQFKDVLKLELPLIKEACMELKINPKITLIIVGKRHHNQMFPPPNVADRSGNAPPGSVIDTGIAHPTNFDFILQSHAGILGTSRPGHYTVLHDEYGFNADSIQAISFALCHVYARATRSVSIPAPVYYADIVCSRAKNHFDPNGNLGLSDTSTQATGEAGGNLEAFKQAYKPLHANQRTLMYFSLSSLQFLQVNAHDKLTKLILP</sequence>
<dbReference type="SMART" id="SM00950">
    <property type="entry name" value="Piwi"/>
    <property type="match status" value="1"/>
</dbReference>
<accession>A0A9P5TLH2</accession>
<dbReference type="Gene3D" id="3.40.50.2300">
    <property type="match status" value="1"/>
</dbReference>
<comment type="caution">
    <text evidence="2">The sequence shown here is derived from an EMBL/GenBank/DDBJ whole genome shotgun (WGS) entry which is preliminary data.</text>
</comment>
<dbReference type="InterPro" id="IPR036397">
    <property type="entry name" value="RNaseH_sf"/>
</dbReference>
<evidence type="ECO:0000259" key="1">
    <source>
        <dbReference type="PROSITE" id="PS50822"/>
    </source>
</evidence>
<dbReference type="InterPro" id="IPR032472">
    <property type="entry name" value="ArgoL2"/>
</dbReference>
<dbReference type="EMBL" id="JADNYJ010000073">
    <property type="protein sequence ID" value="KAF8891134.1"/>
    <property type="molecule type" value="Genomic_DNA"/>
</dbReference>
<dbReference type="Pfam" id="PF02170">
    <property type="entry name" value="PAZ"/>
    <property type="match status" value="1"/>
</dbReference>
<feature type="domain" description="Piwi" evidence="1">
    <location>
        <begin position="449"/>
        <end position="734"/>
    </location>
</feature>
<dbReference type="SUPFAM" id="SSF53098">
    <property type="entry name" value="Ribonuclease H-like"/>
    <property type="match status" value="1"/>
</dbReference>
<dbReference type="Pfam" id="PF16486">
    <property type="entry name" value="ArgoN"/>
    <property type="match status" value="1"/>
</dbReference>
<evidence type="ECO:0000313" key="3">
    <source>
        <dbReference type="Proteomes" id="UP000724874"/>
    </source>
</evidence>
<dbReference type="InterPro" id="IPR036085">
    <property type="entry name" value="PAZ_dom_sf"/>
</dbReference>
<gene>
    <name evidence="2" type="ORF">CPB84DRAFT_1816307</name>
</gene>
<dbReference type="PROSITE" id="PS50822">
    <property type="entry name" value="PIWI"/>
    <property type="match status" value="1"/>
</dbReference>
<dbReference type="GO" id="GO:0003723">
    <property type="term" value="F:RNA binding"/>
    <property type="evidence" value="ECO:0007669"/>
    <property type="project" value="InterPro"/>
</dbReference>
<dbReference type="InterPro" id="IPR003100">
    <property type="entry name" value="PAZ_dom"/>
</dbReference>
<dbReference type="Proteomes" id="UP000724874">
    <property type="component" value="Unassembled WGS sequence"/>
</dbReference>
<dbReference type="Pfam" id="PF08699">
    <property type="entry name" value="ArgoL1"/>
    <property type="match status" value="1"/>
</dbReference>
<dbReference type="Pfam" id="PF16488">
    <property type="entry name" value="ArgoL2"/>
    <property type="match status" value="1"/>
</dbReference>
<dbReference type="SMART" id="SM01163">
    <property type="entry name" value="DUF1785"/>
    <property type="match status" value="1"/>
</dbReference>
<dbReference type="InterPro" id="IPR003165">
    <property type="entry name" value="Piwi"/>
</dbReference>
<dbReference type="InterPro" id="IPR012337">
    <property type="entry name" value="RNaseH-like_sf"/>
</dbReference>
<evidence type="ECO:0000313" key="2">
    <source>
        <dbReference type="EMBL" id="KAF8891134.1"/>
    </source>
</evidence>
<proteinExistence type="predicted"/>
<dbReference type="AlphaFoldDB" id="A0A9P5TLH2"/>
<dbReference type="Gene3D" id="2.170.260.10">
    <property type="entry name" value="paz domain"/>
    <property type="match status" value="1"/>
</dbReference>